<gene>
    <name evidence="2" type="ORF">E6C27_scaffold403G00120</name>
</gene>
<dbReference type="AlphaFoldDB" id="A0A5A7T2A5"/>
<evidence type="ECO:0000313" key="2">
    <source>
        <dbReference type="EMBL" id="KAA0035741.1"/>
    </source>
</evidence>
<accession>A0A5A7T2A5</accession>
<dbReference type="EMBL" id="SSTE01019905">
    <property type="protein sequence ID" value="KAA0035741.1"/>
    <property type="molecule type" value="Genomic_DNA"/>
</dbReference>
<evidence type="ECO:0000256" key="1">
    <source>
        <dbReference type="SAM" id="Coils"/>
    </source>
</evidence>
<dbReference type="Proteomes" id="UP000321393">
    <property type="component" value="Unassembled WGS sequence"/>
</dbReference>
<keyword evidence="1" id="KW-0175">Coiled coil</keyword>
<protein>
    <submittedName>
        <fullName evidence="2">Cytochrome P450 CYP82D47-like</fullName>
    </submittedName>
</protein>
<evidence type="ECO:0000313" key="3">
    <source>
        <dbReference type="Proteomes" id="UP000321393"/>
    </source>
</evidence>
<reference evidence="2 3" key="1">
    <citation type="submission" date="2019-08" db="EMBL/GenBank/DDBJ databases">
        <title>Draft genome sequences of two oriental melons (Cucumis melo L. var makuwa).</title>
        <authorList>
            <person name="Kwon S.-Y."/>
        </authorList>
    </citation>
    <scope>NUCLEOTIDE SEQUENCE [LARGE SCALE GENOMIC DNA]</scope>
    <source>
        <strain evidence="3">cv. SW 3</strain>
        <tissue evidence="2">Leaf</tissue>
    </source>
</reference>
<sequence length="128" mass="15073">MVMNNSHIKLNQATMNDNDESRTVSSFFISFKETDASFLEFDDELNNAGRSSLVGDNLAFFVLDFNDQAMNRFVEHQMLTSFKEFKAKKVEEVKVMIEQQRVELEEAKRMIEEQRMTLELQTQQMKEM</sequence>
<name>A0A5A7T2A5_CUCMM</name>
<organism evidence="2 3">
    <name type="scientific">Cucumis melo var. makuwa</name>
    <name type="common">Oriental melon</name>
    <dbReference type="NCBI Taxonomy" id="1194695"/>
    <lineage>
        <taxon>Eukaryota</taxon>
        <taxon>Viridiplantae</taxon>
        <taxon>Streptophyta</taxon>
        <taxon>Embryophyta</taxon>
        <taxon>Tracheophyta</taxon>
        <taxon>Spermatophyta</taxon>
        <taxon>Magnoliopsida</taxon>
        <taxon>eudicotyledons</taxon>
        <taxon>Gunneridae</taxon>
        <taxon>Pentapetalae</taxon>
        <taxon>rosids</taxon>
        <taxon>fabids</taxon>
        <taxon>Cucurbitales</taxon>
        <taxon>Cucurbitaceae</taxon>
        <taxon>Benincaseae</taxon>
        <taxon>Cucumis</taxon>
    </lineage>
</organism>
<proteinExistence type="predicted"/>
<comment type="caution">
    <text evidence="2">The sequence shown here is derived from an EMBL/GenBank/DDBJ whole genome shotgun (WGS) entry which is preliminary data.</text>
</comment>
<feature type="coiled-coil region" evidence="1">
    <location>
        <begin position="87"/>
        <end position="124"/>
    </location>
</feature>